<keyword evidence="1" id="KW-0614">Plasmid</keyword>
<dbReference type="EMBL" id="CP031358">
    <property type="protein sequence ID" value="AXK43969.1"/>
    <property type="molecule type" value="Genomic_DNA"/>
</dbReference>
<accession>A0A345YJ67</accession>
<sequence length="68" mass="8131">MMSRSHARRHFWRVKALDARRHDFCNRIIRHERQRVFVDEQPGVIAALGTRLARLNVITSRYRVAGYL</sequence>
<dbReference type="KEGG" id="err:DVR09_16065"/>
<evidence type="ECO:0000313" key="1">
    <source>
        <dbReference type="EMBL" id="AXK43969.1"/>
    </source>
</evidence>
<keyword evidence="2" id="KW-1185">Reference proteome</keyword>
<dbReference type="RefSeq" id="WP_115418282.1">
    <property type="nucleotide sequence ID" value="NZ_CP031358.1"/>
</dbReference>
<geneLocation type="plasmid" evidence="1 2">
    <name>unnamed</name>
</geneLocation>
<name>A0A345YJ67_9SPHN</name>
<dbReference type="AlphaFoldDB" id="A0A345YJ67"/>
<reference evidence="1 2" key="1">
    <citation type="submission" date="2018-07" db="EMBL/GenBank/DDBJ databases">
        <title>Genome sequence of Erythrobacter strain YH-07, an antagonistic bacterium isolated from Yellow Sea.</title>
        <authorList>
            <person name="Tang T."/>
            <person name="Liu Q."/>
            <person name="Sun X."/>
        </authorList>
    </citation>
    <scope>NUCLEOTIDE SEQUENCE [LARGE SCALE GENOMIC DNA]</scope>
    <source>
        <strain evidence="1 2">YH-07</strain>
        <plasmid evidence="1 2">unnamed</plasmid>
    </source>
</reference>
<dbReference type="Proteomes" id="UP000254508">
    <property type="component" value="Plasmid unnamed"/>
</dbReference>
<gene>
    <name evidence="1" type="ORF">DVR09_16065</name>
</gene>
<organism evidence="1 2">
    <name type="scientific">Erythrobacter aureus</name>
    <dbReference type="NCBI Taxonomy" id="2182384"/>
    <lineage>
        <taxon>Bacteria</taxon>
        <taxon>Pseudomonadati</taxon>
        <taxon>Pseudomonadota</taxon>
        <taxon>Alphaproteobacteria</taxon>
        <taxon>Sphingomonadales</taxon>
        <taxon>Erythrobacteraceae</taxon>
        <taxon>Erythrobacter/Porphyrobacter group</taxon>
        <taxon>Erythrobacter</taxon>
    </lineage>
</organism>
<evidence type="ECO:0000313" key="2">
    <source>
        <dbReference type="Proteomes" id="UP000254508"/>
    </source>
</evidence>
<protein>
    <submittedName>
        <fullName evidence="1">Uncharacterized protein</fullName>
    </submittedName>
</protein>
<proteinExistence type="predicted"/>